<protein>
    <submittedName>
        <fullName evidence="1">Uncharacterized protein</fullName>
    </submittedName>
</protein>
<name>A0A9P0HD63_NEZVI</name>
<gene>
    <name evidence="1" type="ORF">NEZAVI_LOCUS9139</name>
</gene>
<proteinExistence type="predicted"/>
<sequence length="327" mass="37267">MEIERVDTSDYNDENASLKSSVKFTEYFQMTIKPLLEEGKDGELIEWLKDIGLLRRSQKCSNPECQGSKPMEWKRARIVDKYHWSCPLCKKKVSIRMDSPLADFHCSFKIILDTIIAWCDGISLEEYTKENKMVKGVIAKRIYSTCTTVADWYMQTHPDLSYLGGENSVVLVDTFPDGCMTTVPHNNNYSKRILCMADTSHMPARIWTQVIDKSLDYNRLRQLVNDHVRAGSTIVTSPGLYPLLQGAKGMAEVISVEALMALDPVDYQRSLKNLETIWKTTVSVCLEVQNMSLTETEQTLRELQWRQVFPTPLAQVLHDLAARSAVA</sequence>
<keyword evidence="2" id="KW-1185">Reference proteome</keyword>
<dbReference type="EMBL" id="OV725080">
    <property type="protein sequence ID" value="CAH1399757.1"/>
    <property type="molecule type" value="Genomic_DNA"/>
</dbReference>
<dbReference type="AlphaFoldDB" id="A0A9P0HD63"/>
<evidence type="ECO:0000313" key="2">
    <source>
        <dbReference type="Proteomes" id="UP001152798"/>
    </source>
</evidence>
<evidence type="ECO:0000313" key="1">
    <source>
        <dbReference type="EMBL" id="CAH1399757.1"/>
    </source>
</evidence>
<dbReference type="OrthoDB" id="6226069at2759"/>
<reference evidence="1" key="1">
    <citation type="submission" date="2022-01" db="EMBL/GenBank/DDBJ databases">
        <authorList>
            <person name="King R."/>
        </authorList>
    </citation>
    <scope>NUCLEOTIDE SEQUENCE</scope>
</reference>
<accession>A0A9P0HD63</accession>
<dbReference type="Proteomes" id="UP001152798">
    <property type="component" value="Chromosome 4"/>
</dbReference>
<organism evidence="1 2">
    <name type="scientific">Nezara viridula</name>
    <name type="common">Southern green stink bug</name>
    <name type="synonym">Cimex viridulus</name>
    <dbReference type="NCBI Taxonomy" id="85310"/>
    <lineage>
        <taxon>Eukaryota</taxon>
        <taxon>Metazoa</taxon>
        <taxon>Ecdysozoa</taxon>
        <taxon>Arthropoda</taxon>
        <taxon>Hexapoda</taxon>
        <taxon>Insecta</taxon>
        <taxon>Pterygota</taxon>
        <taxon>Neoptera</taxon>
        <taxon>Paraneoptera</taxon>
        <taxon>Hemiptera</taxon>
        <taxon>Heteroptera</taxon>
        <taxon>Panheteroptera</taxon>
        <taxon>Pentatomomorpha</taxon>
        <taxon>Pentatomoidea</taxon>
        <taxon>Pentatomidae</taxon>
        <taxon>Pentatominae</taxon>
        <taxon>Nezara</taxon>
    </lineage>
</organism>